<sequence length="200" mass="22293">MEVSIHSDGGDFLNIQLLTPEDAQEYANLRLEALRLNPESFAMSYEEEKLDTKNKYKARFASTQSMWTFGAFHQGQLVGSVTLIQETLQKLKHRANVAAMYVTANGRGKGMGKALLTKVLSFAREKKDIEQIYLTVVTTNDPAKHLYMSVGFKSYGVEEKALKINGAYVDEEKMVLCLSSFGGDINEPASHAHHIGSRTK</sequence>
<keyword evidence="2" id="KW-0808">Transferase</keyword>
<organism evidence="2 3">
    <name type="scientific">Bacillus altitudinis</name>
    <dbReference type="NCBI Taxonomy" id="293387"/>
    <lineage>
        <taxon>Bacteria</taxon>
        <taxon>Bacillati</taxon>
        <taxon>Bacillota</taxon>
        <taxon>Bacilli</taxon>
        <taxon>Bacillales</taxon>
        <taxon>Bacillaceae</taxon>
        <taxon>Bacillus</taxon>
    </lineage>
</organism>
<evidence type="ECO:0000313" key="2">
    <source>
        <dbReference type="EMBL" id="VXB82178.1"/>
    </source>
</evidence>
<proteinExistence type="predicted"/>
<dbReference type="PROSITE" id="PS51186">
    <property type="entry name" value="GNAT"/>
    <property type="match status" value="1"/>
</dbReference>
<reference evidence="2 3" key="1">
    <citation type="submission" date="2019-10" db="EMBL/GenBank/DDBJ databases">
        <authorList>
            <person name="Karimi E."/>
        </authorList>
    </citation>
    <scope>NUCLEOTIDE SEQUENCE [LARGE SCALE GENOMIC DNA]</scope>
    <source>
        <strain evidence="2">Bacillus sp. 348</strain>
    </source>
</reference>
<name>A0A653TMR0_BACAB</name>
<protein>
    <submittedName>
        <fullName evidence="2">Protein N-acetyltransferase, RimJ/RimL family</fullName>
    </submittedName>
</protein>
<gene>
    <name evidence="2" type="ORF">BACI348_41644</name>
</gene>
<dbReference type="Gene3D" id="3.40.630.30">
    <property type="match status" value="1"/>
</dbReference>
<dbReference type="Proteomes" id="UP000433089">
    <property type="component" value="Unassembled WGS sequence"/>
</dbReference>
<dbReference type="SUPFAM" id="SSF55729">
    <property type="entry name" value="Acyl-CoA N-acyltransferases (Nat)"/>
    <property type="match status" value="1"/>
</dbReference>
<dbReference type="RefSeq" id="WP_321169407.1">
    <property type="nucleotide sequence ID" value="NZ_CP054136.1"/>
</dbReference>
<evidence type="ECO:0000259" key="1">
    <source>
        <dbReference type="PROSITE" id="PS51186"/>
    </source>
</evidence>
<dbReference type="CDD" id="cd04301">
    <property type="entry name" value="NAT_SF"/>
    <property type="match status" value="1"/>
</dbReference>
<dbReference type="PANTHER" id="PTHR43415:SF3">
    <property type="entry name" value="GNAT-FAMILY ACETYLTRANSFERASE"/>
    <property type="match status" value="1"/>
</dbReference>
<accession>A0A653TMR0</accession>
<feature type="domain" description="N-acetyltransferase" evidence="1">
    <location>
        <begin position="13"/>
        <end position="175"/>
    </location>
</feature>
<dbReference type="AlphaFoldDB" id="A0A653TMR0"/>
<dbReference type="GO" id="GO:0016747">
    <property type="term" value="F:acyltransferase activity, transferring groups other than amino-acyl groups"/>
    <property type="evidence" value="ECO:0007669"/>
    <property type="project" value="InterPro"/>
</dbReference>
<dbReference type="EMBL" id="CABWLH010000009">
    <property type="protein sequence ID" value="VXB82178.1"/>
    <property type="molecule type" value="Genomic_DNA"/>
</dbReference>
<dbReference type="PANTHER" id="PTHR43415">
    <property type="entry name" value="SPERMIDINE N(1)-ACETYLTRANSFERASE"/>
    <property type="match status" value="1"/>
</dbReference>
<dbReference type="Pfam" id="PF13420">
    <property type="entry name" value="Acetyltransf_4"/>
    <property type="match status" value="1"/>
</dbReference>
<dbReference type="InterPro" id="IPR000182">
    <property type="entry name" value="GNAT_dom"/>
</dbReference>
<dbReference type="InterPro" id="IPR016181">
    <property type="entry name" value="Acyl_CoA_acyltransferase"/>
</dbReference>
<evidence type="ECO:0000313" key="3">
    <source>
        <dbReference type="Proteomes" id="UP000433089"/>
    </source>
</evidence>